<comment type="caution">
    <text evidence="5">The sequence shown here is derived from an EMBL/GenBank/DDBJ whole genome shotgun (WGS) entry which is preliminary data.</text>
</comment>
<evidence type="ECO:0000313" key="6">
    <source>
        <dbReference type="Proteomes" id="UP000187209"/>
    </source>
</evidence>
<sequence length="1138" mass="130753">MAEDLYLKNLAGSIIEKEGLLSGEAAEKLKLLRKSTIASKFLQAIKQNNSEQAEQMLTLKDINKKNPVLKSSGEAIEYALMNNNDQLALSLQKQGFTVPARFLIEAIEKKNEILIKGLIKFNFYSEQYICAYFWYLISEGYIESAQDLSSVHEELSRFSSALANQTKNILFDPSLAQTALKLAFDIECDDLAEKIILNNPSLLNALYIDLALEKQCIGFLHLLATGKSKKAHKSVLGNFSVALSSFLHMEDIAITGKLAIKNLIIYYVREEKYNSVREIAIWPESKAEKTILLILIENKLESISKEYVQTHHHQANGREFFTSFEKHLYSLCVFMIKIGVVHVTLNDKIFQSKLVEIIKSPEKCLYAIEMISMIGNRNWQESLIRDLCINLQNMAKKSLDLIYCPKPILFCVLTAETLERLSNKSYQYRAKCLSVSELYLQLANYIQLQIKGEEDLKHFLLHADSNDRTALSIIAKNEYNIMLENEDVGTIVEKMWGGAANARGLSEASTIYTSFYSEFYSPEAISFRSRVNMNKNYLFQYFQWLDSCSLRFLGHGISTGILLFIYQILVYRTFNLNEVFALGDIEESSGYLRLVQAWIFGIAAEQILHSVFVATSKRYELINAWRLLDSGIIVMMLLISRDFTGGFVQKHFSDTDKDNFVAGVLLSILMVMLWLKFASIMVVSKAFGPFLRIVYFMIEETLNFFIILGALFLCAAGVFTAVFRISGSNFPTFEISLRTVFADAMGGFDITAYQEDVALGASFEAFYLMISNVVLLNLLIAIISNVYETLVVKVDSQHRNIMISYTEKYTWDKKYGFLIFIPSPISFFLLLVSPFIIFSKNPERWNNTICKFLFLIYAIPLFFGFVIINIIYFIPLYVKGFLIYSVIHTTSAPAKSQNETIFYKSRIKKSKIALNKFLKAIFWLWAGIPLILWAMLRDCFDFWVLLYKDSINEVVSDDSSDKYGTIVDLQFIKALQKTLKRITKKDVTLNEFLEIFYIYDAIMVAGNIKHNIDNYDERKEEIEDFFKQFVVLKNDLSLNIEHIKRLMPRLEGGNYDEDYIQRVRFLNHLYIVKGIKKFHSNIGALNISGILIPKPDNVDEFDMERVNVLNTNIKELEDVFAGLVRYSMRIMKKFIPNH</sequence>
<feature type="transmembrane region" description="Helical" evidence="4">
    <location>
        <begin position="660"/>
        <end position="683"/>
    </location>
</feature>
<evidence type="ECO:0000313" key="5">
    <source>
        <dbReference type="EMBL" id="OMJ88668.1"/>
    </source>
</evidence>
<dbReference type="GO" id="GO:0070679">
    <property type="term" value="F:inositol 1,4,5 trisphosphate binding"/>
    <property type="evidence" value="ECO:0007669"/>
    <property type="project" value="TreeGrafter"/>
</dbReference>
<dbReference type="PANTHER" id="PTHR10117">
    <property type="entry name" value="TRANSIENT RECEPTOR POTENTIAL CHANNEL"/>
    <property type="match status" value="1"/>
</dbReference>
<accession>A0A1R2CI43</accession>
<keyword evidence="4" id="KW-0472">Membrane</keyword>
<evidence type="ECO:0008006" key="7">
    <source>
        <dbReference type="Google" id="ProtNLM"/>
    </source>
</evidence>
<dbReference type="InterPro" id="IPR002153">
    <property type="entry name" value="TRPC_channel"/>
</dbReference>
<dbReference type="PANTHER" id="PTHR10117:SF54">
    <property type="entry name" value="TRANSIENT RECEPTOR POTENTIAL-GAMMA PROTEIN"/>
    <property type="match status" value="1"/>
</dbReference>
<dbReference type="GO" id="GO:0015279">
    <property type="term" value="F:store-operated calcium channel activity"/>
    <property type="evidence" value="ECO:0007669"/>
    <property type="project" value="TreeGrafter"/>
</dbReference>
<feature type="transmembrane region" description="Helical" evidence="4">
    <location>
        <begin position="815"/>
        <end position="838"/>
    </location>
</feature>
<dbReference type="OrthoDB" id="322865at2759"/>
<keyword evidence="4" id="KW-1133">Transmembrane helix</keyword>
<evidence type="ECO:0000256" key="4">
    <source>
        <dbReference type="SAM" id="Phobius"/>
    </source>
</evidence>
<feature type="transmembrane region" description="Helical" evidence="4">
    <location>
        <begin position="765"/>
        <end position="787"/>
    </location>
</feature>
<keyword evidence="4" id="KW-0812">Transmembrane</keyword>
<keyword evidence="2" id="KW-0406">Ion transport</keyword>
<dbReference type="GO" id="GO:0051480">
    <property type="term" value="P:regulation of cytosolic calcium ion concentration"/>
    <property type="evidence" value="ECO:0007669"/>
    <property type="project" value="TreeGrafter"/>
</dbReference>
<protein>
    <recommendedName>
        <fullName evidence="7">Ion transport domain-containing protein</fullName>
    </recommendedName>
</protein>
<evidence type="ECO:0000256" key="2">
    <source>
        <dbReference type="ARBA" id="ARBA00023065"/>
    </source>
</evidence>
<feature type="transmembrane region" description="Helical" evidence="4">
    <location>
        <begin position="552"/>
        <end position="574"/>
    </location>
</feature>
<organism evidence="5 6">
    <name type="scientific">Stentor coeruleus</name>
    <dbReference type="NCBI Taxonomy" id="5963"/>
    <lineage>
        <taxon>Eukaryota</taxon>
        <taxon>Sar</taxon>
        <taxon>Alveolata</taxon>
        <taxon>Ciliophora</taxon>
        <taxon>Postciliodesmatophora</taxon>
        <taxon>Heterotrichea</taxon>
        <taxon>Heterotrichida</taxon>
        <taxon>Stentoridae</taxon>
        <taxon>Stentor</taxon>
    </lineage>
</organism>
<feature type="transmembrane region" description="Helical" evidence="4">
    <location>
        <begin position="704"/>
        <end position="723"/>
    </location>
</feature>
<dbReference type="GO" id="GO:0005886">
    <property type="term" value="C:plasma membrane"/>
    <property type="evidence" value="ECO:0007669"/>
    <property type="project" value="TreeGrafter"/>
</dbReference>
<keyword evidence="1" id="KW-0813">Transport</keyword>
<dbReference type="Proteomes" id="UP000187209">
    <property type="component" value="Unassembled WGS sequence"/>
</dbReference>
<proteinExistence type="predicted"/>
<keyword evidence="6" id="KW-1185">Reference proteome</keyword>
<name>A0A1R2CI43_9CILI</name>
<evidence type="ECO:0000256" key="1">
    <source>
        <dbReference type="ARBA" id="ARBA00022448"/>
    </source>
</evidence>
<gene>
    <name evidence="5" type="ORF">SteCoe_9369</name>
</gene>
<keyword evidence="3" id="KW-0407">Ion channel</keyword>
<feature type="transmembrane region" description="Helical" evidence="4">
    <location>
        <begin position="917"/>
        <end position="936"/>
    </location>
</feature>
<dbReference type="GO" id="GO:0034703">
    <property type="term" value="C:cation channel complex"/>
    <property type="evidence" value="ECO:0007669"/>
    <property type="project" value="TreeGrafter"/>
</dbReference>
<dbReference type="EMBL" id="MPUH01000145">
    <property type="protein sequence ID" value="OMJ88668.1"/>
    <property type="molecule type" value="Genomic_DNA"/>
</dbReference>
<feature type="transmembrane region" description="Helical" evidence="4">
    <location>
        <begin position="850"/>
        <end position="874"/>
    </location>
</feature>
<dbReference type="AlphaFoldDB" id="A0A1R2CI43"/>
<reference evidence="5 6" key="1">
    <citation type="submission" date="2016-11" db="EMBL/GenBank/DDBJ databases">
        <title>The macronuclear genome of Stentor coeruleus: a giant cell with tiny introns.</title>
        <authorList>
            <person name="Slabodnick M."/>
            <person name="Ruby J.G."/>
            <person name="Reiff S.B."/>
            <person name="Swart E.C."/>
            <person name="Gosai S."/>
            <person name="Prabakaran S."/>
            <person name="Witkowska E."/>
            <person name="Larue G.E."/>
            <person name="Fisher S."/>
            <person name="Freeman R.M."/>
            <person name="Gunawardena J."/>
            <person name="Chu W."/>
            <person name="Stover N.A."/>
            <person name="Gregory B.D."/>
            <person name="Nowacki M."/>
            <person name="Derisi J."/>
            <person name="Roy S.W."/>
            <person name="Marshall W.F."/>
            <person name="Sood P."/>
        </authorList>
    </citation>
    <scope>NUCLEOTIDE SEQUENCE [LARGE SCALE GENOMIC DNA]</scope>
    <source>
        <strain evidence="5">WM001</strain>
    </source>
</reference>
<feature type="transmembrane region" description="Helical" evidence="4">
    <location>
        <begin position="627"/>
        <end position="648"/>
    </location>
</feature>
<evidence type="ECO:0000256" key="3">
    <source>
        <dbReference type="ARBA" id="ARBA00023303"/>
    </source>
</evidence>